<gene>
    <name evidence="2" type="ORF">RRF57_003891</name>
</gene>
<protein>
    <submittedName>
        <fullName evidence="2">Uncharacterized protein</fullName>
    </submittedName>
</protein>
<comment type="caution">
    <text evidence="2">The sequence shown here is derived from an EMBL/GenBank/DDBJ whole genome shotgun (WGS) entry which is preliminary data.</text>
</comment>
<accession>A0AAN7Z7Z5</accession>
<feature type="region of interest" description="Disordered" evidence="1">
    <location>
        <begin position="82"/>
        <end position="105"/>
    </location>
</feature>
<organism evidence="2 3">
    <name type="scientific">Xylaria bambusicola</name>
    <dbReference type="NCBI Taxonomy" id="326684"/>
    <lineage>
        <taxon>Eukaryota</taxon>
        <taxon>Fungi</taxon>
        <taxon>Dikarya</taxon>
        <taxon>Ascomycota</taxon>
        <taxon>Pezizomycotina</taxon>
        <taxon>Sordariomycetes</taxon>
        <taxon>Xylariomycetidae</taxon>
        <taxon>Xylariales</taxon>
        <taxon>Xylariaceae</taxon>
        <taxon>Xylaria</taxon>
    </lineage>
</organism>
<dbReference type="Proteomes" id="UP001305414">
    <property type="component" value="Unassembled WGS sequence"/>
</dbReference>
<proteinExistence type="predicted"/>
<feature type="region of interest" description="Disordered" evidence="1">
    <location>
        <begin position="1"/>
        <end position="67"/>
    </location>
</feature>
<reference evidence="2 3" key="1">
    <citation type="submission" date="2023-10" db="EMBL/GenBank/DDBJ databases">
        <title>Draft genome sequence of Xylaria bambusicola isolate GMP-LS, the root and basal stem rot pathogen of sugarcane in Indonesia.</title>
        <authorList>
            <person name="Selvaraj P."/>
            <person name="Muralishankar V."/>
            <person name="Muruganantham S."/>
            <person name="Sp S."/>
            <person name="Haryani S."/>
            <person name="Lau K.J.X."/>
            <person name="Naqvi N.I."/>
        </authorList>
    </citation>
    <scope>NUCLEOTIDE SEQUENCE [LARGE SCALE GENOMIC DNA]</scope>
    <source>
        <strain evidence="2">GMP-LS</strain>
    </source>
</reference>
<sequence length="324" mass="34756">MERRLVSEEDSMKKEGNGREEEKGKGKGKGKEEETELLDTPVSIPPTESNSKIMDSRQPSEDPFSRLVSSAASLTGGLMSSRAHGQHISMASPSKAGFSSTTKQSSTALQEAARVTYTSAPSAQLPLGSTFRSGAEKDMKSSEGSFSAFLGAGRQENGPISENNMNEKFSDVAVAAIKDGSEVVHLLDTTPVAEDDDIAPNMTNDERSALRRALFEEGPSMGVGWGDVLDFVPEFISDRGSDEQLIQHLGVSNASEARDIWFSQWGAVLSSYTDDVWGDLSALVSEARRELQSASTSPEVVTQSGLSAARRLHQILAHVRGSTV</sequence>
<evidence type="ECO:0000256" key="1">
    <source>
        <dbReference type="SAM" id="MobiDB-lite"/>
    </source>
</evidence>
<dbReference type="EMBL" id="JAWHQM010000008">
    <property type="protein sequence ID" value="KAK5628176.1"/>
    <property type="molecule type" value="Genomic_DNA"/>
</dbReference>
<evidence type="ECO:0000313" key="3">
    <source>
        <dbReference type="Proteomes" id="UP001305414"/>
    </source>
</evidence>
<feature type="compositionally biased region" description="Basic and acidic residues" evidence="1">
    <location>
        <begin position="54"/>
        <end position="64"/>
    </location>
</feature>
<evidence type="ECO:0000313" key="2">
    <source>
        <dbReference type="EMBL" id="KAK5628176.1"/>
    </source>
</evidence>
<feature type="compositionally biased region" description="Basic and acidic residues" evidence="1">
    <location>
        <begin position="1"/>
        <end position="32"/>
    </location>
</feature>
<name>A0AAN7Z7Z5_9PEZI</name>
<dbReference type="AlphaFoldDB" id="A0AAN7Z7Z5"/>
<keyword evidence="3" id="KW-1185">Reference proteome</keyword>
<feature type="compositionally biased region" description="Polar residues" evidence="1">
    <location>
        <begin position="89"/>
        <end position="105"/>
    </location>
</feature>
<feature type="region of interest" description="Disordered" evidence="1">
    <location>
        <begin position="117"/>
        <end position="138"/>
    </location>
</feature>